<name>A0A2P5AGS4_PARAD</name>
<sequence>MASLLHRKPPVVPPNVVVLHLFECESGLGWPKEPVHLACGPGRSGPGMNNSVMARPLKPGRTEPLVLAYQAKFDPVRPRTLTLRAARPGLQKCFAGQPNPNFSSGPNKPDQAAHIYSSIAEW</sequence>
<gene>
    <name evidence="1" type="ORF">PanWU01x14_333970</name>
</gene>
<evidence type="ECO:0000313" key="2">
    <source>
        <dbReference type="Proteomes" id="UP000237105"/>
    </source>
</evidence>
<accession>A0A2P5AGS4</accession>
<evidence type="ECO:0000313" key="1">
    <source>
        <dbReference type="EMBL" id="PON35749.1"/>
    </source>
</evidence>
<organism evidence="1 2">
    <name type="scientific">Parasponia andersonii</name>
    <name type="common">Sponia andersonii</name>
    <dbReference type="NCBI Taxonomy" id="3476"/>
    <lineage>
        <taxon>Eukaryota</taxon>
        <taxon>Viridiplantae</taxon>
        <taxon>Streptophyta</taxon>
        <taxon>Embryophyta</taxon>
        <taxon>Tracheophyta</taxon>
        <taxon>Spermatophyta</taxon>
        <taxon>Magnoliopsida</taxon>
        <taxon>eudicotyledons</taxon>
        <taxon>Gunneridae</taxon>
        <taxon>Pentapetalae</taxon>
        <taxon>rosids</taxon>
        <taxon>fabids</taxon>
        <taxon>Rosales</taxon>
        <taxon>Cannabaceae</taxon>
        <taxon>Parasponia</taxon>
    </lineage>
</organism>
<keyword evidence="2" id="KW-1185">Reference proteome</keyword>
<dbReference type="Proteomes" id="UP000237105">
    <property type="component" value="Unassembled WGS sequence"/>
</dbReference>
<proteinExistence type="predicted"/>
<protein>
    <submittedName>
        <fullName evidence="1">Uncharacterized protein</fullName>
    </submittedName>
</protein>
<comment type="caution">
    <text evidence="1">The sequence shown here is derived from an EMBL/GenBank/DDBJ whole genome shotgun (WGS) entry which is preliminary data.</text>
</comment>
<dbReference type="EMBL" id="JXTB01000598">
    <property type="protein sequence ID" value="PON35749.1"/>
    <property type="molecule type" value="Genomic_DNA"/>
</dbReference>
<reference evidence="2" key="1">
    <citation type="submission" date="2016-06" db="EMBL/GenBank/DDBJ databases">
        <title>Parallel loss of symbiosis genes in relatives of nitrogen-fixing non-legume Parasponia.</title>
        <authorList>
            <person name="Van Velzen R."/>
            <person name="Holmer R."/>
            <person name="Bu F."/>
            <person name="Rutten L."/>
            <person name="Van Zeijl A."/>
            <person name="Liu W."/>
            <person name="Santuari L."/>
            <person name="Cao Q."/>
            <person name="Sharma T."/>
            <person name="Shen D."/>
            <person name="Roswanjaya Y."/>
            <person name="Wardhani T."/>
            <person name="Kalhor M.S."/>
            <person name="Jansen J."/>
            <person name="Van den Hoogen J."/>
            <person name="Gungor B."/>
            <person name="Hartog M."/>
            <person name="Hontelez J."/>
            <person name="Verver J."/>
            <person name="Yang W.-C."/>
            <person name="Schijlen E."/>
            <person name="Repin R."/>
            <person name="Schilthuizen M."/>
            <person name="Schranz E."/>
            <person name="Heidstra R."/>
            <person name="Miyata K."/>
            <person name="Fedorova E."/>
            <person name="Kohlen W."/>
            <person name="Bisseling T."/>
            <person name="Smit S."/>
            <person name="Geurts R."/>
        </authorList>
    </citation>
    <scope>NUCLEOTIDE SEQUENCE [LARGE SCALE GENOMIC DNA]</scope>
    <source>
        <strain evidence="2">cv. WU1-14</strain>
    </source>
</reference>
<dbReference type="AlphaFoldDB" id="A0A2P5AGS4"/>